<name>K0KDG3_SACES</name>
<proteinExistence type="predicted"/>
<dbReference type="Pfam" id="PF13545">
    <property type="entry name" value="HTH_Crp_2"/>
    <property type="match status" value="1"/>
</dbReference>
<reference evidence="3 4" key="1">
    <citation type="journal article" date="2012" name="BMC Genomics">
        <title>Complete genome sequence of Saccharothrix espanaensis DSM 44229T and comparison to the other completely sequenced Pseudonocardiaceae.</title>
        <authorList>
            <person name="Strobel T."/>
            <person name="Al-Dilaimi A."/>
            <person name="Blom J."/>
            <person name="Gessner A."/>
            <person name="Kalinowski J."/>
            <person name="Luzhetska M."/>
            <person name="Puhler A."/>
            <person name="Szczepanowski R."/>
            <person name="Bechthold A."/>
            <person name="Ruckert C."/>
        </authorList>
    </citation>
    <scope>NUCLEOTIDE SEQUENCE [LARGE SCALE GENOMIC DNA]</scope>
    <source>
        <strain evidence="4">ATCC 51144 / DSM 44229 / JCM 9112 / NBRC 15066 / NRRL 15764</strain>
    </source>
</reference>
<dbReference type="RefSeq" id="WP_015104943.1">
    <property type="nucleotide sequence ID" value="NC_019673.1"/>
</dbReference>
<gene>
    <name evidence="3" type="ordered locus">BN6_76100</name>
</gene>
<protein>
    <recommendedName>
        <fullName evidence="2">HTH crp-type domain-containing protein</fullName>
    </recommendedName>
</protein>
<dbReference type="HOGENOM" id="CLU_1991081_0_0_11"/>
<accession>K0KDG3</accession>
<dbReference type="GO" id="GO:0006355">
    <property type="term" value="P:regulation of DNA-templated transcription"/>
    <property type="evidence" value="ECO:0007669"/>
    <property type="project" value="InterPro"/>
</dbReference>
<feature type="compositionally biased region" description="Low complexity" evidence="1">
    <location>
        <begin position="108"/>
        <end position="125"/>
    </location>
</feature>
<feature type="region of interest" description="Disordered" evidence="1">
    <location>
        <begin position="101"/>
        <end position="125"/>
    </location>
</feature>
<dbReference type="Proteomes" id="UP000006281">
    <property type="component" value="Chromosome"/>
</dbReference>
<evidence type="ECO:0000256" key="1">
    <source>
        <dbReference type="SAM" id="MobiDB-lite"/>
    </source>
</evidence>
<evidence type="ECO:0000313" key="3">
    <source>
        <dbReference type="EMBL" id="CCH34834.1"/>
    </source>
</evidence>
<dbReference type="EMBL" id="HE804045">
    <property type="protein sequence ID" value="CCH34834.1"/>
    <property type="molecule type" value="Genomic_DNA"/>
</dbReference>
<dbReference type="KEGG" id="sesp:BN6_76100"/>
<feature type="domain" description="HTH crp-type" evidence="2">
    <location>
        <begin position="14"/>
        <end position="88"/>
    </location>
</feature>
<dbReference type="AlphaFoldDB" id="K0KDG3"/>
<evidence type="ECO:0000313" key="4">
    <source>
        <dbReference type="Proteomes" id="UP000006281"/>
    </source>
</evidence>
<dbReference type="InterPro" id="IPR036388">
    <property type="entry name" value="WH-like_DNA-bd_sf"/>
</dbReference>
<keyword evidence="4" id="KW-1185">Reference proteome</keyword>
<dbReference type="STRING" id="1179773.BN6_76100"/>
<dbReference type="eggNOG" id="COG0664">
    <property type="taxonomic scope" value="Bacteria"/>
</dbReference>
<dbReference type="GO" id="GO:0003677">
    <property type="term" value="F:DNA binding"/>
    <property type="evidence" value="ECO:0007669"/>
    <property type="project" value="InterPro"/>
</dbReference>
<dbReference type="SUPFAM" id="SSF46785">
    <property type="entry name" value="Winged helix' DNA-binding domain"/>
    <property type="match status" value="1"/>
</dbReference>
<sequence length="125" mass="13776">MIPQQRRRRDFLSHTAAERVARVLAELVGSYGREERGGWTLGIPLTKVELASIAGMKPRTAEKAFSDLRKAGVVVSHYRRDLLVPDLGRLWAFAGLGGQPRWAESRRSAASVRPVSVSRPAGART</sequence>
<evidence type="ECO:0000259" key="2">
    <source>
        <dbReference type="PROSITE" id="PS51063"/>
    </source>
</evidence>
<dbReference type="InterPro" id="IPR036390">
    <property type="entry name" value="WH_DNA-bd_sf"/>
</dbReference>
<dbReference type="Gene3D" id="1.10.10.10">
    <property type="entry name" value="Winged helix-like DNA-binding domain superfamily/Winged helix DNA-binding domain"/>
    <property type="match status" value="1"/>
</dbReference>
<organism evidence="3 4">
    <name type="scientific">Saccharothrix espanaensis (strain ATCC 51144 / DSM 44229 / JCM 9112 / NBRC 15066 / NRRL 15764)</name>
    <dbReference type="NCBI Taxonomy" id="1179773"/>
    <lineage>
        <taxon>Bacteria</taxon>
        <taxon>Bacillati</taxon>
        <taxon>Actinomycetota</taxon>
        <taxon>Actinomycetes</taxon>
        <taxon>Pseudonocardiales</taxon>
        <taxon>Pseudonocardiaceae</taxon>
        <taxon>Saccharothrix</taxon>
    </lineage>
</organism>
<dbReference type="InterPro" id="IPR012318">
    <property type="entry name" value="HTH_CRP"/>
</dbReference>
<dbReference type="PROSITE" id="PS51063">
    <property type="entry name" value="HTH_CRP_2"/>
    <property type="match status" value="1"/>
</dbReference>